<protein>
    <submittedName>
        <fullName evidence="6">DNA-binding response OmpR family regulator</fullName>
    </submittedName>
</protein>
<name>A0A4Q7M1C8_9MICO</name>
<dbReference type="EMBL" id="SGWX01000001">
    <property type="protein sequence ID" value="RZS60372.1"/>
    <property type="molecule type" value="Genomic_DNA"/>
</dbReference>
<evidence type="ECO:0000256" key="3">
    <source>
        <dbReference type="PROSITE-ProRule" id="PRU01091"/>
    </source>
</evidence>
<gene>
    <name evidence="6" type="ORF">EV386_0627</name>
</gene>
<dbReference type="Gene3D" id="3.40.50.2300">
    <property type="match status" value="1"/>
</dbReference>
<reference evidence="6 7" key="1">
    <citation type="submission" date="2019-02" db="EMBL/GenBank/DDBJ databases">
        <title>Sequencing the genomes of 1000 actinobacteria strains.</title>
        <authorList>
            <person name="Klenk H.-P."/>
        </authorList>
    </citation>
    <scope>NUCLEOTIDE SEQUENCE [LARGE SCALE GENOMIC DNA]</scope>
    <source>
        <strain evidence="6 7">DSM 16932</strain>
    </source>
</reference>
<dbReference type="GO" id="GO:0006355">
    <property type="term" value="P:regulation of DNA-templated transcription"/>
    <property type="evidence" value="ECO:0007669"/>
    <property type="project" value="InterPro"/>
</dbReference>
<dbReference type="GO" id="GO:0032993">
    <property type="term" value="C:protein-DNA complex"/>
    <property type="evidence" value="ECO:0007669"/>
    <property type="project" value="TreeGrafter"/>
</dbReference>
<evidence type="ECO:0000313" key="7">
    <source>
        <dbReference type="Proteomes" id="UP000293852"/>
    </source>
</evidence>
<dbReference type="Gene3D" id="1.10.10.10">
    <property type="entry name" value="Winged helix-like DNA-binding domain superfamily/Winged helix DNA-binding domain"/>
    <property type="match status" value="1"/>
</dbReference>
<dbReference type="Pfam" id="PF00072">
    <property type="entry name" value="Response_reg"/>
    <property type="match status" value="1"/>
</dbReference>
<dbReference type="InterPro" id="IPR039420">
    <property type="entry name" value="WalR-like"/>
</dbReference>
<comment type="caution">
    <text evidence="6">The sequence shown here is derived from an EMBL/GenBank/DDBJ whole genome shotgun (WGS) entry which is preliminary data.</text>
</comment>
<sequence length="234" mass="25337">MLEDTDTREVPRMRILLAEDERALADGLADGLRREGYLVDVAYDGAAALVALGAADTDVLVLDRDLPVLSGDAVCRTLRAQGHPVRILMLTAAGALDDRVAGLDLGADDYLTKPFAYVELLARLRALGRRLTPSGPMAVFEAGGIRLDTVRRTAERDGTPLALTPKEHGVLEVLLAADGAWVSVDEIVEDVWEQPDERRRTVVKATVHTLRRKLGVPDPIESAPGFGYRIGPRA</sequence>
<dbReference type="InterPro" id="IPR016032">
    <property type="entry name" value="Sig_transdc_resp-reg_C-effctor"/>
</dbReference>
<evidence type="ECO:0000313" key="6">
    <source>
        <dbReference type="EMBL" id="RZS60372.1"/>
    </source>
</evidence>
<evidence type="ECO:0000256" key="2">
    <source>
        <dbReference type="PROSITE-ProRule" id="PRU00169"/>
    </source>
</evidence>
<dbReference type="InterPro" id="IPR001789">
    <property type="entry name" value="Sig_transdc_resp-reg_receiver"/>
</dbReference>
<dbReference type="SMART" id="SM00448">
    <property type="entry name" value="REC"/>
    <property type="match status" value="1"/>
</dbReference>
<dbReference type="AlphaFoldDB" id="A0A4Q7M1C8"/>
<dbReference type="GO" id="GO:0000156">
    <property type="term" value="F:phosphorelay response regulator activity"/>
    <property type="evidence" value="ECO:0007669"/>
    <property type="project" value="TreeGrafter"/>
</dbReference>
<dbReference type="SUPFAM" id="SSF52172">
    <property type="entry name" value="CheY-like"/>
    <property type="match status" value="1"/>
</dbReference>
<dbReference type="InterPro" id="IPR036388">
    <property type="entry name" value="WH-like_DNA-bd_sf"/>
</dbReference>
<dbReference type="InterPro" id="IPR011006">
    <property type="entry name" value="CheY-like_superfamily"/>
</dbReference>
<feature type="modified residue" description="4-aspartylphosphate" evidence="2">
    <location>
        <position position="63"/>
    </location>
</feature>
<dbReference type="InterPro" id="IPR001867">
    <property type="entry name" value="OmpR/PhoB-type_DNA-bd"/>
</dbReference>
<organism evidence="6 7">
    <name type="scientific">Xylanimonas ulmi</name>
    <dbReference type="NCBI Taxonomy" id="228973"/>
    <lineage>
        <taxon>Bacteria</taxon>
        <taxon>Bacillati</taxon>
        <taxon>Actinomycetota</taxon>
        <taxon>Actinomycetes</taxon>
        <taxon>Micrococcales</taxon>
        <taxon>Promicromonosporaceae</taxon>
        <taxon>Xylanimonas</taxon>
    </lineage>
</organism>
<accession>A0A4Q7M1C8</accession>
<feature type="domain" description="Response regulatory" evidence="4">
    <location>
        <begin position="14"/>
        <end position="128"/>
    </location>
</feature>
<keyword evidence="7" id="KW-1185">Reference proteome</keyword>
<evidence type="ECO:0000259" key="4">
    <source>
        <dbReference type="PROSITE" id="PS50110"/>
    </source>
</evidence>
<dbReference type="SMART" id="SM00862">
    <property type="entry name" value="Trans_reg_C"/>
    <property type="match status" value="1"/>
</dbReference>
<dbReference type="GO" id="GO:0005829">
    <property type="term" value="C:cytosol"/>
    <property type="evidence" value="ECO:0007669"/>
    <property type="project" value="TreeGrafter"/>
</dbReference>
<dbReference type="Pfam" id="PF00486">
    <property type="entry name" value="Trans_reg_C"/>
    <property type="match status" value="1"/>
</dbReference>
<evidence type="ECO:0000259" key="5">
    <source>
        <dbReference type="PROSITE" id="PS51755"/>
    </source>
</evidence>
<feature type="domain" description="OmpR/PhoB-type" evidence="5">
    <location>
        <begin position="137"/>
        <end position="232"/>
    </location>
</feature>
<evidence type="ECO:0000256" key="1">
    <source>
        <dbReference type="ARBA" id="ARBA00023125"/>
    </source>
</evidence>
<dbReference type="Gene3D" id="6.10.250.690">
    <property type="match status" value="1"/>
</dbReference>
<feature type="DNA-binding region" description="OmpR/PhoB-type" evidence="3">
    <location>
        <begin position="137"/>
        <end position="232"/>
    </location>
</feature>
<proteinExistence type="predicted"/>
<dbReference type="PROSITE" id="PS51755">
    <property type="entry name" value="OMPR_PHOB"/>
    <property type="match status" value="1"/>
</dbReference>
<keyword evidence="1 3" id="KW-0238">DNA-binding</keyword>
<dbReference type="Proteomes" id="UP000293852">
    <property type="component" value="Unassembled WGS sequence"/>
</dbReference>
<dbReference type="PANTHER" id="PTHR48111">
    <property type="entry name" value="REGULATOR OF RPOS"/>
    <property type="match status" value="1"/>
</dbReference>
<dbReference type="PROSITE" id="PS50110">
    <property type="entry name" value="RESPONSE_REGULATORY"/>
    <property type="match status" value="1"/>
</dbReference>
<dbReference type="PANTHER" id="PTHR48111:SF36">
    <property type="entry name" value="TRANSCRIPTIONAL REGULATORY PROTEIN CUTR"/>
    <property type="match status" value="1"/>
</dbReference>
<keyword evidence="2" id="KW-0597">Phosphoprotein</keyword>
<dbReference type="SUPFAM" id="SSF46894">
    <property type="entry name" value="C-terminal effector domain of the bipartite response regulators"/>
    <property type="match status" value="1"/>
</dbReference>
<dbReference type="GO" id="GO:0000976">
    <property type="term" value="F:transcription cis-regulatory region binding"/>
    <property type="evidence" value="ECO:0007669"/>
    <property type="project" value="TreeGrafter"/>
</dbReference>
<dbReference type="CDD" id="cd00383">
    <property type="entry name" value="trans_reg_C"/>
    <property type="match status" value="1"/>
</dbReference>